<dbReference type="InterPro" id="IPR015720">
    <property type="entry name" value="Emp24-like"/>
</dbReference>
<organism evidence="10 11">
    <name type="scientific">Chrysophaeum taylorii</name>
    <dbReference type="NCBI Taxonomy" id="2483200"/>
    <lineage>
        <taxon>Eukaryota</taxon>
        <taxon>Sar</taxon>
        <taxon>Stramenopiles</taxon>
        <taxon>Ochrophyta</taxon>
        <taxon>Pelagophyceae</taxon>
        <taxon>Pelagomonadales</taxon>
        <taxon>Pelagomonadaceae</taxon>
        <taxon>Chrysophaeum</taxon>
    </lineage>
</organism>
<evidence type="ECO:0000313" key="11">
    <source>
        <dbReference type="Proteomes" id="UP001230188"/>
    </source>
</evidence>
<dbReference type="GO" id="GO:0016020">
    <property type="term" value="C:membrane"/>
    <property type="evidence" value="ECO:0007669"/>
    <property type="project" value="UniProtKB-SubCell"/>
</dbReference>
<keyword evidence="4" id="KW-0732">Signal</keyword>
<evidence type="ECO:0000313" key="10">
    <source>
        <dbReference type="EMBL" id="KAJ8612869.1"/>
    </source>
</evidence>
<keyword evidence="11" id="KW-1185">Reference proteome</keyword>
<dbReference type="InterPro" id="IPR009038">
    <property type="entry name" value="GOLD_dom"/>
</dbReference>
<evidence type="ECO:0000256" key="6">
    <source>
        <dbReference type="ARBA" id="ARBA00023136"/>
    </source>
</evidence>
<reference evidence="10" key="1">
    <citation type="submission" date="2023-01" db="EMBL/GenBank/DDBJ databases">
        <title>Metagenome sequencing of chrysophaentin producing Chrysophaeum taylorii.</title>
        <authorList>
            <person name="Davison J."/>
            <person name="Bewley C."/>
        </authorList>
    </citation>
    <scope>NUCLEOTIDE SEQUENCE</scope>
    <source>
        <strain evidence="10">NIES-1699</strain>
    </source>
</reference>
<feature type="domain" description="GOLD" evidence="9">
    <location>
        <begin position="27"/>
        <end position="113"/>
    </location>
</feature>
<evidence type="ECO:0000256" key="8">
    <source>
        <dbReference type="SAM" id="Phobius"/>
    </source>
</evidence>
<gene>
    <name evidence="10" type="ORF">CTAYLR_002049</name>
</gene>
<keyword evidence="6 8" id="KW-0472">Membrane</keyword>
<dbReference type="Pfam" id="PF01105">
    <property type="entry name" value="EMP24_GP25L"/>
    <property type="match status" value="1"/>
</dbReference>
<proteinExistence type="inferred from homology"/>
<sequence>MLLVFVVAAHAADTDNSLLVDVPGSSKRCIGEQFADESLGRWQFQVIDDSKKPEKESKVRVTLKDPTKKLLFSKALTYEKTDFSFTTKTPGLHKACLQNHHSKTQRVSLAVSSEGFAVKEYGNTEHLGPISKQIDKSMTMLREIGVEMDSSLAREEDEQRSAADEDSRIATMGWISMGVLLGLSCWQIIYLRSFFRSKKLL</sequence>
<comment type="similarity">
    <text evidence="2 7">Belongs to the EMP24/GP25L family.</text>
</comment>
<evidence type="ECO:0000256" key="5">
    <source>
        <dbReference type="ARBA" id="ARBA00022989"/>
    </source>
</evidence>
<dbReference type="AlphaFoldDB" id="A0AAD7UP21"/>
<evidence type="ECO:0000256" key="2">
    <source>
        <dbReference type="ARBA" id="ARBA00007104"/>
    </source>
</evidence>
<evidence type="ECO:0000256" key="7">
    <source>
        <dbReference type="RuleBase" id="RU003827"/>
    </source>
</evidence>
<keyword evidence="5 8" id="KW-1133">Transmembrane helix</keyword>
<feature type="transmembrane region" description="Helical" evidence="8">
    <location>
        <begin position="169"/>
        <end position="191"/>
    </location>
</feature>
<comment type="subcellular location">
    <subcellularLocation>
        <location evidence="1 7">Membrane</location>
        <topology evidence="1 7">Single-pass type I membrane protein</topology>
    </subcellularLocation>
</comment>
<dbReference type="SMART" id="SM01190">
    <property type="entry name" value="EMP24_GP25L"/>
    <property type="match status" value="1"/>
</dbReference>
<evidence type="ECO:0000256" key="4">
    <source>
        <dbReference type="ARBA" id="ARBA00022729"/>
    </source>
</evidence>
<dbReference type="Proteomes" id="UP001230188">
    <property type="component" value="Unassembled WGS sequence"/>
</dbReference>
<protein>
    <recommendedName>
        <fullName evidence="9">GOLD domain-containing protein</fullName>
    </recommendedName>
</protein>
<dbReference type="PROSITE" id="PS50866">
    <property type="entry name" value="GOLD"/>
    <property type="match status" value="1"/>
</dbReference>
<name>A0AAD7UP21_9STRA</name>
<evidence type="ECO:0000256" key="3">
    <source>
        <dbReference type="ARBA" id="ARBA00022692"/>
    </source>
</evidence>
<dbReference type="EMBL" id="JAQMWT010000040">
    <property type="protein sequence ID" value="KAJ8612869.1"/>
    <property type="molecule type" value="Genomic_DNA"/>
</dbReference>
<evidence type="ECO:0000256" key="1">
    <source>
        <dbReference type="ARBA" id="ARBA00004479"/>
    </source>
</evidence>
<comment type="caution">
    <text evidence="10">The sequence shown here is derived from an EMBL/GenBank/DDBJ whole genome shotgun (WGS) entry which is preliminary data.</text>
</comment>
<accession>A0AAD7UP21</accession>
<evidence type="ECO:0000259" key="9">
    <source>
        <dbReference type="PROSITE" id="PS50866"/>
    </source>
</evidence>
<keyword evidence="3 7" id="KW-0812">Transmembrane</keyword>
<dbReference type="PANTHER" id="PTHR22811">
    <property type="entry name" value="TRANSMEMBRANE EMP24 DOMAIN-CONTAINING PROTEIN"/>
    <property type="match status" value="1"/>
</dbReference>